<protein>
    <recommendedName>
        <fullName evidence="3">Protein kinase domain-containing protein</fullName>
    </recommendedName>
</protein>
<organism evidence="4 5">
    <name type="scientific">Fraxinus pennsylvanica</name>
    <dbReference type="NCBI Taxonomy" id="56036"/>
    <lineage>
        <taxon>Eukaryota</taxon>
        <taxon>Viridiplantae</taxon>
        <taxon>Streptophyta</taxon>
        <taxon>Embryophyta</taxon>
        <taxon>Tracheophyta</taxon>
        <taxon>Spermatophyta</taxon>
        <taxon>Magnoliopsida</taxon>
        <taxon>eudicotyledons</taxon>
        <taxon>Gunneridae</taxon>
        <taxon>Pentapetalae</taxon>
        <taxon>asterids</taxon>
        <taxon>lamiids</taxon>
        <taxon>Lamiales</taxon>
        <taxon>Oleaceae</taxon>
        <taxon>Oleeae</taxon>
        <taxon>Fraxinus</taxon>
    </lineage>
</organism>
<name>A0AAD2E1J3_9LAMI</name>
<dbReference type="PROSITE" id="PS00108">
    <property type="entry name" value="PROTEIN_KINASE_ST"/>
    <property type="match status" value="1"/>
</dbReference>
<keyword evidence="2" id="KW-0067">ATP-binding</keyword>
<evidence type="ECO:0000313" key="4">
    <source>
        <dbReference type="EMBL" id="CAI9771400.1"/>
    </source>
</evidence>
<gene>
    <name evidence="4" type="ORF">FPE_LOCUS18830</name>
</gene>
<dbReference type="Gene3D" id="1.10.510.10">
    <property type="entry name" value="Transferase(Phosphotransferase) domain 1"/>
    <property type="match status" value="1"/>
</dbReference>
<dbReference type="Proteomes" id="UP000834106">
    <property type="component" value="Chromosome 11"/>
</dbReference>
<dbReference type="PANTHER" id="PTHR46008:SF62">
    <property type="entry name" value="PROTEIN KINASE DOMAIN-CONTAINING PROTEIN"/>
    <property type="match status" value="1"/>
</dbReference>
<proteinExistence type="predicted"/>
<evidence type="ECO:0000313" key="5">
    <source>
        <dbReference type="Proteomes" id="UP000834106"/>
    </source>
</evidence>
<dbReference type="PANTHER" id="PTHR46008">
    <property type="entry name" value="LEAF RUST 10 DISEASE-RESISTANCE LOCUS RECEPTOR-LIKE PROTEIN KINASE-LIKE 1.4"/>
    <property type="match status" value="1"/>
</dbReference>
<evidence type="ECO:0000256" key="1">
    <source>
        <dbReference type="ARBA" id="ARBA00022741"/>
    </source>
</evidence>
<dbReference type="InterPro" id="IPR011009">
    <property type="entry name" value="Kinase-like_dom_sf"/>
</dbReference>
<dbReference type="GO" id="GO:0005524">
    <property type="term" value="F:ATP binding"/>
    <property type="evidence" value="ECO:0007669"/>
    <property type="project" value="UniProtKB-KW"/>
</dbReference>
<dbReference type="SUPFAM" id="SSF56112">
    <property type="entry name" value="Protein kinase-like (PK-like)"/>
    <property type="match status" value="1"/>
</dbReference>
<sequence>MPNGTLSQHLQRERGSVLSWNIRLTIAAEKAHAIAHLHSAMNTPIYHRDIKSSNILLDFDFNAKVADFGLSRFGVTDDSHVSTAPQGTPSYVDPQYHQNFYLSNKSDT</sequence>
<dbReference type="PROSITE" id="PS50011">
    <property type="entry name" value="PROTEIN_KINASE_DOM"/>
    <property type="match status" value="1"/>
</dbReference>
<dbReference type="Pfam" id="PF00069">
    <property type="entry name" value="Pkinase"/>
    <property type="match status" value="1"/>
</dbReference>
<keyword evidence="1" id="KW-0547">Nucleotide-binding</keyword>
<accession>A0AAD2E1J3</accession>
<keyword evidence="5" id="KW-1185">Reference proteome</keyword>
<dbReference type="EMBL" id="OU503046">
    <property type="protein sequence ID" value="CAI9771400.1"/>
    <property type="molecule type" value="Genomic_DNA"/>
</dbReference>
<reference evidence="4" key="1">
    <citation type="submission" date="2023-05" db="EMBL/GenBank/DDBJ databases">
        <authorList>
            <person name="Huff M."/>
        </authorList>
    </citation>
    <scope>NUCLEOTIDE SEQUENCE</scope>
</reference>
<dbReference type="InterPro" id="IPR008271">
    <property type="entry name" value="Ser/Thr_kinase_AS"/>
</dbReference>
<feature type="domain" description="Protein kinase" evidence="3">
    <location>
        <begin position="1"/>
        <end position="108"/>
    </location>
</feature>
<dbReference type="AlphaFoldDB" id="A0AAD2E1J3"/>
<dbReference type="InterPro" id="IPR000719">
    <property type="entry name" value="Prot_kinase_dom"/>
</dbReference>
<evidence type="ECO:0000256" key="2">
    <source>
        <dbReference type="ARBA" id="ARBA00022840"/>
    </source>
</evidence>
<evidence type="ECO:0000259" key="3">
    <source>
        <dbReference type="PROSITE" id="PS50011"/>
    </source>
</evidence>
<dbReference type="GO" id="GO:0004672">
    <property type="term" value="F:protein kinase activity"/>
    <property type="evidence" value="ECO:0007669"/>
    <property type="project" value="InterPro"/>
</dbReference>